<evidence type="ECO:0000256" key="4">
    <source>
        <dbReference type="ARBA" id="ARBA00040357"/>
    </source>
</evidence>
<sequence>MSKKSYALTFLLFVVSFAVITVLIIVAYHANGDPLTFQVNSDPEGFTLQHVHLLTRHSIRAPTNISSKWSNPTDYPMGIGYLTKLGKQRAVRVGTILRHFYSSFLDENPHKIWARSSTVPRCYETLSLVLSAMYPPKEKWEFDYPIQPIPIVMMPNGNDVVVQNCLGSTPFPAPSNFRYLYNLSDPALEHDNFANFGEFMEWLAPISGYRSNESDFYEPVIDALIAQRYNQLPIPGWANEKWSSINFALRKLSFDYYAYDMPYYGDYAGKFIAERIQAAANALGSDRPKLSIMTYHDSNIQAILSALQLDVTSLYPSFLAAMHFQLYKNESDGG</sequence>
<dbReference type="PANTHER" id="PTHR11567:SF110">
    <property type="entry name" value="2-PHOSPHOXYLOSE PHOSPHATASE 1"/>
    <property type="match status" value="1"/>
</dbReference>
<dbReference type="InterPro" id="IPR029033">
    <property type="entry name" value="His_PPase_superfam"/>
</dbReference>
<comment type="catalytic activity">
    <reaction evidence="3">
        <text>3-O-[beta-D-GlcA-(1-&gt;3)-beta-D-Gal-(1-&gt;3)-beta-D-Gal-(1-&gt;4)-beta-D-2-O-P-Xyl]-L-seryl-[protein] + H2O = 3-O-(beta-D-GlcA-(1-&gt;3)-beta-D-Gal-(1-&gt;3)-beta-D-Gal-(1-&gt;4)-beta-D-Xyl)-L-seryl-[protein] + phosphate</text>
        <dbReference type="Rhea" id="RHEA:56512"/>
        <dbReference type="Rhea" id="RHEA-COMP:12573"/>
        <dbReference type="Rhea" id="RHEA-COMP:14559"/>
        <dbReference type="ChEBI" id="CHEBI:15377"/>
        <dbReference type="ChEBI" id="CHEBI:43474"/>
        <dbReference type="ChEBI" id="CHEBI:132093"/>
        <dbReference type="ChEBI" id="CHEBI:140495"/>
    </reaction>
</comment>
<keyword evidence="6" id="KW-0812">Transmembrane</keyword>
<feature type="transmembrane region" description="Helical" evidence="6">
    <location>
        <begin position="7"/>
        <end position="30"/>
    </location>
</feature>
<name>A0A1V9XGL4_9ACAR</name>
<dbReference type="OrthoDB" id="258392at2759"/>
<evidence type="ECO:0000313" key="7">
    <source>
        <dbReference type="EMBL" id="OQR72670.1"/>
    </source>
</evidence>
<evidence type="ECO:0000256" key="3">
    <source>
        <dbReference type="ARBA" id="ARBA00036311"/>
    </source>
</evidence>
<reference evidence="7 8" key="1">
    <citation type="journal article" date="2017" name="Gigascience">
        <title>Draft genome of the honey bee ectoparasitic mite, Tropilaelaps mercedesae, is shaped by the parasitic life history.</title>
        <authorList>
            <person name="Dong X."/>
            <person name="Armstrong S.D."/>
            <person name="Xia D."/>
            <person name="Makepeace B.L."/>
            <person name="Darby A.C."/>
            <person name="Kadowaki T."/>
        </authorList>
    </citation>
    <scope>NUCLEOTIDE SEQUENCE [LARGE SCALE GENOMIC DNA]</scope>
    <source>
        <strain evidence="7">Wuxi-XJTLU</strain>
    </source>
</reference>
<keyword evidence="6" id="KW-0472">Membrane</keyword>
<comment type="similarity">
    <text evidence="1">Belongs to the histidine acid phosphatase family.</text>
</comment>
<dbReference type="InterPro" id="IPR000560">
    <property type="entry name" value="His_Pase_clade-2"/>
</dbReference>
<evidence type="ECO:0000256" key="1">
    <source>
        <dbReference type="ARBA" id="ARBA00005375"/>
    </source>
</evidence>
<evidence type="ECO:0000256" key="6">
    <source>
        <dbReference type="SAM" id="Phobius"/>
    </source>
</evidence>
<dbReference type="EMBL" id="MNPL01011273">
    <property type="protein sequence ID" value="OQR72670.1"/>
    <property type="molecule type" value="Genomic_DNA"/>
</dbReference>
<dbReference type="CDD" id="cd07061">
    <property type="entry name" value="HP_HAP_like"/>
    <property type="match status" value="1"/>
</dbReference>
<accession>A0A1V9XGL4</accession>
<dbReference type="PANTHER" id="PTHR11567">
    <property type="entry name" value="ACID PHOSPHATASE-RELATED"/>
    <property type="match status" value="1"/>
</dbReference>
<protein>
    <recommendedName>
        <fullName evidence="4">2-phosphoxylose phosphatase 1</fullName>
    </recommendedName>
    <alternativeName>
        <fullName evidence="5">Acid phosphatase-like protein 2</fullName>
    </alternativeName>
</protein>
<gene>
    <name evidence="7" type="ORF">BIW11_10235</name>
</gene>
<dbReference type="SUPFAM" id="SSF53254">
    <property type="entry name" value="Phosphoglycerate mutase-like"/>
    <property type="match status" value="1"/>
</dbReference>
<dbReference type="InterPro" id="IPR050645">
    <property type="entry name" value="Histidine_acid_phosphatase"/>
</dbReference>
<organism evidence="7 8">
    <name type="scientific">Tropilaelaps mercedesae</name>
    <dbReference type="NCBI Taxonomy" id="418985"/>
    <lineage>
        <taxon>Eukaryota</taxon>
        <taxon>Metazoa</taxon>
        <taxon>Ecdysozoa</taxon>
        <taxon>Arthropoda</taxon>
        <taxon>Chelicerata</taxon>
        <taxon>Arachnida</taxon>
        <taxon>Acari</taxon>
        <taxon>Parasitiformes</taxon>
        <taxon>Mesostigmata</taxon>
        <taxon>Gamasina</taxon>
        <taxon>Dermanyssoidea</taxon>
        <taxon>Laelapidae</taxon>
        <taxon>Tropilaelaps</taxon>
    </lineage>
</organism>
<dbReference type="InParanoid" id="A0A1V9XGL4"/>
<dbReference type="Gene3D" id="3.40.50.1240">
    <property type="entry name" value="Phosphoglycerate mutase-like"/>
    <property type="match status" value="1"/>
</dbReference>
<proteinExistence type="inferred from homology"/>
<evidence type="ECO:0000256" key="2">
    <source>
        <dbReference type="ARBA" id="ARBA00022801"/>
    </source>
</evidence>
<keyword evidence="8" id="KW-1185">Reference proteome</keyword>
<keyword evidence="6" id="KW-1133">Transmembrane helix</keyword>
<evidence type="ECO:0000313" key="8">
    <source>
        <dbReference type="Proteomes" id="UP000192247"/>
    </source>
</evidence>
<dbReference type="STRING" id="418985.A0A1V9XGL4"/>
<dbReference type="AlphaFoldDB" id="A0A1V9XGL4"/>
<evidence type="ECO:0000256" key="5">
    <source>
        <dbReference type="ARBA" id="ARBA00041499"/>
    </source>
</evidence>
<dbReference type="Pfam" id="PF00328">
    <property type="entry name" value="His_Phos_2"/>
    <property type="match status" value="1"/>
</dbReference>
<dbReference type="Proteomes" id="UP000192247">
    <property type="component" value="Unassembled WGS sequence"/>
</dbReference>
<dbReference type="GO" id="GO:0016791">
    <property type="term" value="F:phosphatase activity"/>
    <property type="evidence" value="ECO:0007669"/>
    <property type="project" value="TreeGrafter"/>
</dbReference>
<comment type="caution">
    <text evidence="7">The sequence shown here is derived from an EMBL/GenBank/DDBJ whole genome shotgun (WGS) entry which is preliminary data.</text>
</comment>
<keyword evidence="2" id="KW-0378">Hydrolase</keyword>